<gene>
    <name evidence="1" type="ORF">RY831_00125</name>
</gene>
<organism evidence="1 2">
    <name type="scientific">Noviherbaspirillum album</name>
    <dbReference type="NCBI Taxonomy" id="3080276"/>
    <lineage>
        <taxon>Bacteria</taxon>
        <taxon>Pseudomonadati</taxon>
        <taxon>Pseudomonadota</taxon>
        <taxon>Betaproteobacteria</taxon>
        <taxon>Burkholderiales</taxon>
        <taxon>Oxalobacteraceae</taxon>
        <taxon>Noviherbaspirillum</taxon>
    </lineage>
</organism>
<proteinExistence type="predicted"/>
<keyword evidence="2" id="KW-1185">Reference proteome</keyword>
<dbReference type="EMBL" id="JAWIIV010000001">
    <property type="protein sequence ID" value="MEC4717548.1"/>
    <property type="molecule type" value="Genomic_DNA"/>
</dbReference>
<dbReference type="Proteomes" id="UP001352263">
    <property type="component" value="Unassembled WGS sequence"/>
</dbReference>
<name>A0ABU6J1Q7_9BURK</name>
<evidence type="ECO:0000313" key="1">
    <source>
        <dbReference type="EMBL" id="MEC4717548.1"/>
    </source>
</evidence>
<protein>
    <submittedName>
        <fullName evidence="1">Uncharacterized protein</fullName>
    </submittedName>
</protein>
<evidence type="ECO:0000313" key="2">
    <source>
        <dbReference type="Proteomes" id="UP001352263"/>
    </source>
</evidence>
<dbReference type="RefSeq" id="WP_326504305.1">
    <property type="nucleotide sequence ID" value="NZ_JAWIIV010000001.1"/>
</dbReference>
<reference evidence="1 2" key="1">
    <citation type="submission" date="2023-10" db="EMBL/GenBank/DDBJ databases">
        <title>Noviherbaspirillum sp. CPCC 100848 genome assembly.</title>
        <authorList>
            <person name="Li X.Y."/>
            <person name="Fang X.M."/>
        </authorList>
    </citation>
    <scope>NUCLEOTIDE SEQUENCE [LARGE SCALE GENOMIC DNA]</scope>
    <source>
        <strain evidence="1 2">CPCC 100848</strain>
    </source>
</reference>
<accession>A0ABU6J1Q7</accession>
<comment type="caution">
    <text evidence="1">The sequence shown here is derived from an EMBL/GenBank/DDBJ whole genome shotgun (WGS) entry which is preliminary data.</text>
</comment>
<sequence length="44" mass="5017">MPPIADFAWTIVCRNVSFIYAAMKIGQPRHELVRIALRPGLLHN</sequence>